<dbReference type="GeneID" id="30968402"/>
<evidence type="ECO:0000256" key="2">
    <source>
        <dbReference type="SAM" id="MobiDB-lite"/>
    </source>
</evidence>
<dbReference type="AlphaFoldDB" id="A0A1D2VAB2"/>
<feature type="compositionally biased region" description="Low complexity" evidence="2">
    <location>
        <begin position="282"/>
        <end position="294"/>
    </location>
</feature>
<reference evidence="4" key="1">
    <citation type="submission" date="2016-05" db="EMBL/GenBank/DDBJ databases">
        <title>Comparative genomics of biotechnologically important yeasts.</title>
        <authorList>
            <consortium name="DOE Joint Genome Institute"/>
            <person name="Riley R."/>
            <person name="Haridas S."/>
            <person name="Wolfe K.H."/>
            <person name="Lopes M.R."/>
            <person name="Hittinger C.T."/>
            <person name="Goker M."/>
            <person name="Salamov A."/>
            <person name="Wisecaver J."/>
            <person name="Long T.M."/>
            <person name="Aerts A.L."/>
            <person name="Barry K."/>
            <person name="Choi C."/>
            <person name="Clum A."/>
            <person name="Coughlan A.Y."/>
            <person name="Deshpande S."/>
            <person name="Douglass A.P."/>
            <person name="Hanson S.J."/>
            <person name="Klenk H.-P."/>
            <person name="Labutti K."/>
            <person name="Lapidus A."/>
            <person name="Lindquist E."/>
            <person name="Lipzen A."/>
            <person name="Meier-Kolthoff J.P."/>
            <person name="Ohm R.A."/>
            <person name="Otillar R.P."/>
            <person name="Pangilinan J."/>
            <person name="Peng Y."/>
            <person name="Rokas A."/>
            <person name="Rosa C.A."/>
            <person name="Scheuner C."/>
            <person name="Sibirny A.A."/>
            <person name="Slot J.C."/>
            <person name="Stielow J.B."/>
            <person name="Sun H."/>
            <person name="Kurtzman C.P."/>
            <person name="Blackwell M."/>
            <person name="Grigoriev I.V."/>
            <person name="Jeffries T.W."/>
        </authorList>
    </citation>
    <scope>NUCLEOTIDE SEQUENCE [LARGE SCALE GENOMIC DNA]</scope>
    <source>
        <strain evidence="4">DSM 1968</strain>
    </source>
</reference>
<proteinExistence type="predicted"/>
<feature type="coiled-coil region" evidence="1">
    <location>
        <begin position="242"/>
        <end position="269"/>
    </location>
</feature>
<evidence type="ECO:0000256" key="1">
    <source>
        <dbReference type="SAM" id="Coils"/>
    </source>
</evidence>
<dbReference type="Proteomes" id="UP000095038">
    <property type="component" value="Unassembled WGS sequence"/>
</dbReference>
<sequence length="451" mass="52243">MPLMTFKHNELRESEDRFKPKYLQNEKIIHYHLQQKHKRHFKNGSNQYNIKESVVTEDTKKDDKYNKRVKEVKKMRELKELKELESYKERLNLLENQLLFEQGANIKLNAAINHLLEKGGKASKSVTNLSYAASEISTLNSKESKLSKSKIGQRSMYQINDPSSNLVQSSLKIKTSSSVNSIMNSSMDSSIEATDSNSSNLNSNLNLNLNLDWNFDDGELIELYKNLNRDYQIKDEEKIEENNSLKIANEDLIQENMKLQSEVNCIKMNFHKMNTGWTLQKSNNDNDNDNNSNDGIKKANSAKANTIEGIEKIEFSDELLDEIRKKYIEIYNDPTRIMMKIDRIPNDILSSRLKLLDCVGGIEMHTRFSQKNRRINELIISSFYEKHQQEVLLLTGERNTNTKPDIITKTANFEKREGTDRSQGSHGGDNKSIDQKVMAKEIRLLDIFNYI</sequence>
<gene>
    <name evidence="3" type="ORF">ASCRUDRAFT_82708</name>
</gene>
<dbReference type="InParanoid" id="A0A1D2VAB2"/>
<protein>
    <submittedName>
        <fullName evidence="3">Uncharacterized protein</fullName>
    </submittedName>
</protein>
<dbReference type="EMBL" id="KV454491">
    <property type="protein sequence ID" value="ODV58551.1"/>
    <property type="molecule type" value="Genomic_DNA"/>
</dbReference>
<keyword evidence="1" id="KW-0175">Coiled coil</keyword>
<evidence type="ECO:0000313" key="4">
    <source>
        <dbReference type="Proteomes" id="UP000095038"/>
    </source>
</evidence>
<keyword evidence="4" id="KW-1185">Reference proteome</keyword>
<evidence type="ECO:0000313" key="3">
    <source>
        <dbReference type="EMBL" id="ODV58551.1"/>
    </source>
</evidence>
<accession>A0A1D2VAB2</accession>
<dbReference type="RefSeq" id="XP_020044858.1">
    <property type="nucleotide sequence ID" value="XM_020194766.1"/>
</dbReference>
<feature type="coiled-coil region" evidence="1">
    <location>
        <begin position="77"/>
        <end position="104"/>
    </location>
</feature>
<feature type="region of interest" description="Disordered" evidence="2">
    <location>
        <begin position="410"/>
        <end position="433"/>
    </location>
</feature>
<name>A0A1D2VAB2_9ASCO</name>
<organism evidence="3 4">
    <name type="scientific">Ascoidea rubescens DSM 1968</name>
    <dbReference type="NCBI Taxonomy" id="1344418"/>
    <lineage>
        <taxon>Eukaryota</taxon>
        <taxon>Fungi</taxon>
        <taxon>Dikarya</taxon>
        <taxon>Ascomycota</taxon>
        <taxon>Saccharomycotina</taxon>
        <taxon>Saccharomycetes</taxon>
        <taxon>Ascoideaceae</taxon>
        <taxon>Ascoidea</taxon>
    </lineage>
</organism>
<feature type="region of interest" description="Disordered" evidence="2">
    <location>
        <begin position="278"/>
        <end position="298"/>
    </location>
</feature>